<organism evidence="2 3">
    <name type="scientific">Miniimonas arenae</name>
    <dbReference type="NCBI Taxonomy" id="676201"/>
    <lineage>
        <taxon>Bacteria</taxon>
        <taxon>Bacillati</taxon>
        <taxon>Actinomycetota</taxon>
        <taxon>Actinomycetes</taxon>
        <taxon>Micrococcales</taxon>
        <taxon>Beutenbergiaceae</taxon>
        <taxon>Miniimonas</taxon>
    </lineage>
</organism>
<keyword evidence="3" id="KW-1185">Reference proteome</keyword>
<sequence>MTLVSTLPSSAPRPAALAAPAPVPALSPDPSTVEIDASEPFHRVVAAVQEAVRDGVASVWLTGHGAAPVAARVLRLVRDVRVGAELDPAEVGLAEAASDAVVLAGVAGGRAHVLVRDPSARAALRAAVRRLVARGPVALPSRFGGDAWSATVALSWPVEVVVHPRVAAVLAA</sequence>
<feature type="compositionally biased region" description="Low complexity" evidence="1">
    <location>
        <begin position="7"/>
        <end position="20"/>
    </location>
</feature>
<dbReference type="RefSeq" id="WP_108718434.1">
    <property type="nucleotide sequence ID" value="NZ_VENP01000009.1"/>
</dbReference>
<accession>A0A5C5BDZ1</accession>
<evidence type="ECO:0000313" key="2">
    <source>
        <dbReference type="EMBL" id="TNU76269.1"/>
    </source>
</evidence>
<dbReference type="Proteomes" id="UP000313849">
    <property type="component" value="Unassembled WGS sequence"/>
</dbReference>
<comment type="caution">
    <text evidence="2">The sequence shown here is derived from an EMBL/GenBank/DDBJ whole genome shotgun (WGS) entry which is preliminary data.</text>
</comment>
<dbReference type="AlphaFoldDB" id="A0A5C5BDZ1"/>
<proteinExistence type="predicted"/>
<evidence type="ECO:0000313" key="3">
    <source>
        <dbReference type="Proteomes" id="UP000313849"/>
    </source>
</evidence>
<protein>
    <submittedName>
        <fullName evidence="2">Uncharacterized protein</fullName>
    </submittedName>
</protein>
<name>A0A5C5BDZ1_9MICO</name>
<reference evidence="2 3" key="1">
    <citation type="submission" date="2019-06" db="EMBL/GenBank/DDBJ databases">
        <title>Draft genome sequence of Miniimonas arenae KCTC 19750T isolated from sea sand.</title>
        <authorList>
            <person name="Park S.-J."/>
        </authorList>
    </citation>
    <scope>NUCLEOTIDE SEQUENCE [LARGE SCALE GENOMIC DNA]</scope>
    <source>
        <strain evidence="2 3">KCTC 19750</strain>
    </source>
</reference>
<dbReference type="EMBL" id="VENP01000009">
    <property type="protein sequence ID" value="TNU76269.1"/>
    <property type="molecule type" value="Genomic_DNA"/>
</dbReference>
<feature type="region of interest" description="Disordered" evidence="1">
    <location>
        <begin position="1"/>
        <end position="23"/>
    </location>
</feature>
<gene>
    <name evidence="2" type="ORF">FH969_04060</name>
</gene>
<evidence type="ECO:0000256" key="1">
    <source>
        <dbReference type="SAM" id="MobiDB-lite"/>
    </source>
</evidence>